<accession>A0A5C3NTF6</accession>
<evidence type="ECO:0000259" key="2">
    <source>
        <dbReference type="PROSITE" id="PS50097"/>
    </source>
</evidence>
<name>A0A5C3NTF6_9APHY</name>
<dbReference type="InParanoid" id="A0A5C3NTF6"/>
<proteinExistence type="predicted"/>
<dbReference type="Gene3D" id="3.30.710.10">
    <property type="entry name" value="Potassium Channel Kv1.1, Chain A"/>
    <property type="match status" value="1"/>
</dbReference>
<sequence length="306" mass="34788">MEPQHMETLDEATVQVASSESPPEVRRDAEYWLEDGTVILVARGVEFRVYKGVLSTHSPVFADMFSLPQPDQSPSQCPVVHLDDSPEDLRYVLRALLPGTNQRFVCDYPDPKPDADMIFAYTRLGHKYQIEHLFNQAVEFLKKRFTGDLTGWSWKVDRRKTTSAVLRAFAPFEIKQCTTAACCQKGLQTLLHGALATDGALVANPYPFHPWVFYAKDRIDGSICMHCLTAVRNHLRFEQEAIWKELPDVFHIDVEHWAEPSLAREPHQPAMHLPIVGESDSDSDEVGTHITHRRVIAHSVSLLYQD</sequence>
<evidence type="ECO:0000256" key="1">
    <source>
        <dbReference type="SAM" id="MobiDB-lite"/>
    </source>
</evidence>
<feature type="domain" description="BTB" evidence="2">
    <location>
        <begin position="36"/>
        <end position="99"/>
    </location>
</feature>
<protein>
    <recommendedName>
        <fullName evidence="2">BTB domain-containing protein</fullName>
    </recommendedName>
</protein>
<gene>
    <name evidence="3" type="ORF">K466DRAFT_667500</name>
</gene>
<evidence type="ECO:0000313" key="3">
    <source>
        <dbReference type="EMBL" id="TFK80786.1"/>
    </source>
</evidence>
<dbReference type="CDD" id="cd18186">
    <property type="entry name" value="BTB_POZ_ZBTB_KLHL-like"/>
    <property type="match status" value="1"/>
</dbReference>
<dbReference type="InterPro" id="IPR011333">
    <property type="entry name" value="SKP1/BTB/POZ_sf"/>
</dbReference>
<reference evidence="3 4" key="1">
    <citation type="journal article" date="2019" name="Nat. Ecol. Evol.">
        <title>Megaphylogeny resolves global patterns of mushroom evolution.</title>
        <authorList>
            <person name="Varga T."/>
            <person name="Krizsan K."/>
            <person name="Foldi C."/>
            <person name="Dima B."/>
            <person name="Sanchez-Garcia M."/>
            <person name="Sanchez-Ramirez S."/>
            <person name="Szollosi G.J."/>
            <person name="Szarkandi J.G."/>
            <person name="Papp V."/>
            <person name="Albert L."/>
            <person name="Andreopoulos W."/>
            <person name="Angelini C."/>
            <person name="Antonin V."/>
            <person name="Barry K.W."/>
            <person name="Bougher N.L."/>
            <person name="Buchanan P."/>
            <person name="Buyck B."/>
            <person name="Bense V."/>
            <person name="Catcheside P."/>
            <person name="Chovatia M."/>
            <person name="Cooper J."/>
            <person name="Damon W."/>
            <person name="Desjardin D."/>
            <person name="Finy P."/>
            <person name="Geml J."/>
            <person name="Haridas S."/>
            <person name="Hughes K."/>
            <person name="Justo A."/>
            <person name="Karasinski D."/>
            <person name="Kautmanova I."/>
            <person name="Kiss B."/>
            <person name="Kocsube S."/>
            <person name="Kotiranta H."/>
            <person name="LaButti K.M."/>
            <person name="Lechner B.E."/>
            <person name="Liimatainen K."/>
            <person name="Lipzen A."/>
            <person name="Lukacs Z."/>
            <person name="Mihaltcheva S."/>
            <person name="Morgado L.N."/>
            <person name="Niskanen T."/>
            <person name="Noordeloos M.E."/>
            <person name="Ohm R.A."/>
            <person name="Ortiz-Santana B."/>
            <person name="Ovrebo C."/>
            <person name="Racz N."/>
            <person name="Riley R."/>
            <person name="Savchenko A."/>
            <person name="Shiryaev A."/>
            <person name="Soop K."/>
            <person name="Spirin V."/>
            <person name="Szebenyi C."/>
            <person name="Tomsovsky M."/>
            <person name="Tulloss R.E."/>
            <person name="Uehling J."/>
            <person name="Grigoriev I.V."/>
            <person name="Vagvolgyi C."/>
            <person name="Papp T."/>
            <person name="Martin F.M."/>
            <person name="Miettinen O."/>
            <person name="Hibbett D.S."/>
            <person name="Nagy L.G."/>
        </authorList>
    </citation>
    <scope>NUCLEOTIDE SEQUENCE [LARGE SCALE GENOMIC DNA]</scope>
    <source>
        <strain evidence="3 4">HHB13444</strain>
    </source>
</reference>
<dbReference type="STRING" id="1314778.A0A5C3NTF6"/>
<keyword evidence="4" id="KW-1185">Reference proteome</keyword>
<dbReference type="AlphaFoldDB" id="A0A5C3NTF6"/>
<organism evidence="3 4">
    <name type="scientific">Polyporus arcularius HHB13444</name>
    <dbReference type="NCBI Taxonomy" id="1314778"/>
    <lineage>
        <taxon>Eukaryota</taxon>
        <taxon>Fungi</taxon>
        <taxon>Dikarya</taxon>
        <taxon>Basidiomycota</taxon>
        <taxon>Agaricomycotina</taxon>
        <taxon>Agaricomycetes</taxon>
        <taxon>Polyporales</taxon>
        <taxon>Polyporaceae</taxon>
        <taxon>Polyporus</taxon>
    </lineage>
</organism>
<dbReference type="EMBL" id="ML211707">
    <property type="protein sequence ID" value="TFK80786.1"/>
    <property type="molecule type" value="Genomic_DNA"/>
</dbReference>
<evidence type="ECO:0000313" key="4">
    <source>
        <dbReference type="Proteomes" id="UP000308197"/>
    </source>
</evidence>
<dbReference type="Pfam" id="PF00651">
    <property type="entry name" value="BTB"/>
    <property type="match status" value="1"/>
</dbReference>
<dbReference type="PROSITE" id="PS50097">
    <property type="entry name" value="BTB"/>
    <property type="match status" value="1"/>
</dbReference>
<feature type="region of interest" description="Disordered" evidence="1">
    <location>
        <begin position="1"/>
        <end position="22"/>
    </location>
</feature>
<dbReference type="SUPFAM" id="SSF54695">
    <property type="entry name" value="POZ domain"/>
    <property type="match status" value="1"/>
</dbReference>
<dbReference type="Proteomes" id="UP000308197">
    <property type="component" value="Unassembled WGS sequence"/>
</dbReference>
<dbReference type="InterPro" id="IPR000210">
    <property type="entry name" value="BTB/POZ_dom"/>
</dbReference>
<dbReference type="SMART" id="SM00225">
    <property type="entry name" value="BTB"/>
    <property type="match status" value="1"/>
</dbReference>